<dbReference type="PANTHER" id="PTHR11886:SF35">
    <property type="entry name" value="DYNEIN LIGHT CHAIN"/>
    <property type="match status" value="1"/>
</dbReference>
<evidence type="ECO:0000256" key="6">
    <source>
        <dbReference type="ARBA" id="ARBA00022701"/>
    </source>
</evidence>
<evidence type="ECO:0000256" key="10">
    <source>
        <dbReference type="ARBA" id="ARBA00023175"/>
    </source>
</evidence>
<dbReference type="GO" id="GO:0045505">
    <property type="term" value="F:dynein intermediate chain binding"/>
    <property type="evidence" value="ECO:0007669"/>
    <property type="project" value="TreeGrafter"/>
</dbReference>
<dbReference type="AlphaFoldDB" id="A0A7S1TPD3"/>
<dbReference type="InterPro" id="IPR019763">
    <property type="entry name" value="Dynein_light_1/2_CS"/>
</dbReference>
<dbReference type="SMART" id="SM01375">
    <property type="entry name" value="Dynein_light"/>
    <property type="match status" value="1"/>
</dbReference>
<dbReference type="FunFam" id="3.30.740.10:FF:000005">
    <property type="entry name" value="Dynein light chain"/>
    <property type="match status" value="1"/>
</dbReference>
<evidence type="ECO:0000256" key="11">
    <source>
        <dbReference type="ARBA" id="ARBA00023212"/>
    </source>
</evidence>
<evidence type="ECO:0000256" key="5">
    <source>
        <dbReference type="ARBA" id="ARBA00022490"/>
    </source>
</evidence>
<dbReference type="GO" id="GO:0015031">
    <property type="term" value="P:protein transport"/>
    <property type="evidence" value="ECO:0007669"/>
    <property type="project" value="UniProtKB-KW"/>
</dbReference>
<keyword evidence="8" id="KW-0653">Protein transport</keyword>
<sequence>MGDGEIQEWSTMWGARVKVPCDMGDDMLKDAVETTRSVFEEFPDFENDGLKAAEAIKLAFDEKWTPNWHVVVGRGFGSFVTHETKCFVYFYLDDKAVMMYKAG</sequence>
<dbReference type="GO" id="GO:0005874">
    <property type="term" value="C:microtubule"/>
    <property type="evidence" value="ECO:0007669"/>
    <property type="project" value="UniProtKB-KW"/>
</dbReference>
<organism evidence="14">
    <name type="scientific">Phaeomonas parva</name>
    <dbReference type="NCBI Taxonomy" id="124430"/>
    <lineage>
        <taxon>Eukaryota</taxon>
        <taxon>Sar</taxon>
        <taxon>Stramenopiles</taxon>
        <taxon>Ochrophyta</taxon>
        <taxon>Pinguiophyceae</taxon>
        <taxon>Pinguiochrysidales</taxon>
        <taxon>Pinguiochrysidaceae</taxon>
        <taxon>Phaeomonas</taxon>
    </lineage>
</organism>
<name>A0A7S1TPD3_9STRA</name>
<dbReference type="InterPro" id="IPR037177">
    <property type="entry name" value="DLC_sf"/>
</dbReference>
<dbReference type="GO" id="GO:0005868">
    <property type="term" value="C:cytoplasmic dynein complex"/>
    <property type="evidence" value="ECO:0007669"/>
    <property type="project" value="TreeGrafter"/>
</dbReference>
<keyword evidence="7" id="KW-0509">mRNA transport</keyword>
<dbReference type="EMBL" id="HBGJ01001877">
    <property type="protein sequence ID" value="CAD9242916.1"/>
    <property type="molecule type" value="Transcribed_RNA"/>
</dbReference>
<evidence type="ECO:0000256" key="8">
    <source>
        <dbReference type="ARBA" id="ARBA00022927"/>
    </source>
</evidence>
<dbReference type="PANTHER" id="PTHR11886">
    <property type="entry name" value="DYNEIN LIGHT CHAIN"/>
    <property type="match status" value="1"/>
</dbReference>
<keyword evidence="5 13" id="KW-0963">Cytoplasm</keyword>
<dbReference type="GO" id="GO:0007017">
    <property type="term" value="P:microtubule-based process"/>
    <property type="evidence" value="ECO:0007669"/>
    <property type="project" value="InterPro"/>
</dbReference>
<keyword evidence="12" id="KW-0539">Nucleus</keyword>
<evidence type="ECO:0000256" key="2">
    <source>
        <dbReference type="ARBA" id="ARBA00004245"/>
    </source>
</evidence>
<evidence type="ECO:0000256" key="3">
    <source>
        <dbReference type="ARBA" id="ARBA00010156"/>
    </source>
</evidence>
<keyword evidence="6 13" id="KW-0493">Microtubule</keyword>
<evidence type="ECO:0000256" key="1">
    <source>
        <dbReference type="ARBA" id="ARBA00004123"/>
    </source>
</evidence>
<keyword evidence="9 13" id="KW-0243">Dynein</keyword>
<evidence type="ECO:0000256" key="7">
    <source>
        <dbReference type="ARBA" id="ARBA00022816"/>
    </source>
</evidence>
<keyword evidence="4" id="KW-0813">Transport</keyword>
<dbReference type="SUPFAM" id="SSF54648">
    <property type="entry name" value="DLC"/>
    <property type="match status" value="1"/>
</dbReference>
<keyword evidence="11 13" id="KW-0206">Cytoskeleton</keyword>
<evidence type="ECO:0000256" key="9">
    <source>
        <dbReference type="ARBA" id="ARBA00023017"/>
    </source>
</evidence>
<dbReference type="InterPro" id="IPR001372">
    <property type="entry name" value="Dynein_light_chain_typ-1/2"/>
</dbReference>
<keyword evidence="10 13" id="KW-0505">Motor protein</keyword>
<dbReference type="PROSITE" id="PS01239">
    <property type="entry name" value="DYNEIN_LIGHT_1"/>
    <property type="match status" value="1"/>
</dbReference>
<dbReference type="GO" id="GO:0051028">
    <property type="term" value="P:mRNA transport"/>
    <property type="evidence" value="ECO:0007669"/>
    <property type="project" value="UniProtKB-KW"/>
</dbReference>
<comment type="subcellular location">
    <subcellularLocation>
        <location evidence="2 13">Cytoplasm</location>
        <location evidence="2 13">Cytoskeleton</location>
    </subcellularLocation>
    <subcellularLocation>
        <location evidence="1">Nucleus</location>
    </subcellularLocation>
</comment>
<accession>A0A7S1TPD3</accession>
<dbReference type="Gene3D" id="3.30.740.10">
    <property type="entry name" value="Protein Inhibitor Of Neuronal Nitric Oxide Synthase"/>
    <property type="match status" value="1"/>
</dbReference>
<evidence type="ECO:0000256" key="13">
    <source>
        <dbReference type="RuleBase" id="RU365010"/>
    </source>
</evidence>
<dbReference type="GO" id="GO:0005634">
    <property type="term" value="C:nucleus"/>
    <property type="evidence" value="ECO:0007669"/>
    <property type="project" value="UniProtKB-SubCell"/>
</dbReference>
<evidence type="ECO:0000313" key="14">
    <source>
        <dbReference type="EMBL" id="CAD9242916.1"/>
    </source>
</evidence>
<gene>
    <name evidence="14" type="ORF">PPAR1163_LOCUS1260</name>
</gene>
<evidence type="ECO:0000256" key="12">
    <source>
        <dbReference type="ARBA" id="ARBA00023242"/>
    </source>
</evidence>
<protein>
    <recommendedName>
        <fullName evidence="13">Dynein light chain</fullName>
    </recommendedName>
</protein>
<comment type="similarity">
    <text evidence="3 13">Belongs to the dynein light chain family.</text>
</comment>
<dbReference type="Pfam" id="PF01221">
    <property type="entry name" value="Dynein_light"/>
    <property type="match status" value="1"/>
</dbReference>
<reference evidence="14" key="1">
    <citation type="submission" date="2021-01" db="EMBL/GenBank/DDBJ databases">
        <authorList>
            <person name="Corre E."/>
            <person name="Pelletier E."/>
            <person name="Niang G."/>
            <person name="Scheremetjew M."/>
            <person name="Finn R."/>
            <person name="Kale V."/>
            <person name="Holt S."/>
            <person name="Cochrane G."/>
            <person name="Meng A."/>
            <person name="Brown T."/>
            <person name="Cohen L."/>
        </authorList>
    </citation>
    <scope>NUCLEOTIDE SEQUENCE</scope>
    <source>
        <strain evidence="14">CCMP2877</strain>
    </source>
</reference>
<proteinExistence type="inferred from homology"/>
<evidence type="ECO:0000256" key="4">
    <source>
        <dbReference type="ARBA" id="ARBA00022448"/>
    </source>
</evidence>